<keyword evidence="3" id="KW-1185">Reference proteome</keyword>
<dbReference type="Pfam" id="PF03992">
    <property type="entry name" value="ABM"/>
    <property type="match status" value="1"/>
</dbReference>
<evidence type="ECO:0000313" key="2">
    <source>
        <dbReference type="EMBL" id="MFC3528068.1"/>
    </source>
</evidence>
<dbReference type="EC" id="1.-.-.-" evidence="2"/>
<evidence type="ECO:0000313" key="3">
    <source>
        <dbReference type="Proteomes" id="UP001595721"/>
    </source>
</evidence>
<dbReference type="RefSeq" id="WP_377743702.1">
    <property type="nucleotide sequence ID" value="NZ_JBHRXJ010000004.1"/>
</dbReference>
<gene>
    <name evidence="2" type="ORF">ACFOMH_07740</name>
</gene>
<evidence type="ECO:0000259" key="1">
    <source>
        <dbReference type="Pfam" id="PF03992"/>
    </source>
</evidence>
<protein>
    <submittedName>
        <fullName evidence="2">Quinol monooxygenase</fullName>
        <ecNumber evidence="2">1.-.-.-</ecNumber>
    </submittedName>
</protein>
<dbReference type="Proteomes" id="UP001595721">
    <property type="component" value="Unassembled WGS sequence"/>
</dbReference>
<feature type="domain" description="ABM" evidence="1">
    <location>
        <begin position="24"/>
        <end position="79"/>
    </location>
</feature>
<keyword evidence="2" id="KW-0560">Oxidoreductase</keyword>
<reference evidence="3" key="1">
    <citation type="journal article" date="2019" name="Int. J. Syst. Evol. Microbiol.">
        <title>The Global Catalogue of Microorganisms (GCM) 10K type strain sequencing project: providing services to taxonomists for standard genome sequencing and annotation.</title>
        <authorList>
            <consortium name="The Broad Institute Genomics Platform"/>
            <consortium name="The Broad Institute Genome Sequencing Center for Infectious Disease"/>
            <person name="Wu L."/>
            <person name="Ma J."/>
        </authorList>
    </citation>
    <scope>NUCLEOTIDE SEQUENCE [LARGE SCALE GENOMIC DNA]</scope>
    <source>
        <strain evidence="3">KCTC 42899</strain>
    </source>
</reference>
<keyword evidence="2" id="KW-0503">Monooxygenase</keyword>
<comment type="caution">
    <text evidence="2">The sequence shown here is derived from an EMBL/GenBank/DDBJ whole genome shotgun (WGS) entry which is preliminary data.</text>
</comment>
<dbReference type="InterPro" id="IPR011008">
    <property type="entry name" value="Dimeric_a/b-barrel"/>
</dbReference>
<dbReference type="Gene3D" id="3.30.70.100">
    <property type="match status" value="1"/>
</dbReference>
<name>A0ABV7R1T3_9RHOB</name>
<organism evidence="2 3">
    <name type="scientific">Paracoccus mangrovi</name>
    <dbReference type="NCBI Taxonomy" id="1715645"/>
    <lineage>
        <taxon>Bacteria</taxon>
        <taxon>Pseudomonadati</taxon>
        <taxon>Pseudomonadota</taxon>
        <taxon>Alphaproteobacteria</taxon>
        <taxon>Rhodobacterales</taxon>
        <taxon>Paracoccaceae</taxon>
        <taxon>Paracoccus</taxon>
    </lineage>
</organism>
<proteinExistence type="predicted"/>
<dbReference type="SUPFAM" id="SSF54909">
    <property type="entry name" value="Dimeric alpha+beta barrel"/>
    <property type="match status" value="1"/>
</dbReference>
<sequence length="99" mass="10954">MTGTATGGTVCLSGDLICASAAEAAIVRQYLPEHISLTRAEPGCLSFEVTQSGDPMIWRVAERFADRAAFDAHQTRTRASDWWAATAAIRRDFRIWHEE</sequence>
<dbReference type="GO" id="GO:0004497">
    <property type="term" value="F:monooxygenase activity"/>
    <property type="evidence" value="ECO:0007669"/>
    <property type="project" value="UniProtKB-KW"/>
</dbReference>
<dbReference type="EMBL" id="JBHRXJ010000004">
    <property type="protein sequence ID" value="MFC3528068.1"/>
    <property type="molecule type" value="Genomic_DNA"/>
</dbReference>
<dbReference type="InterPro" id="IPR007138">
    <property type="entry name" value="ABM_dom"/>
</dbReference>
<accession>A0ABV7R1T3</accession>